<feature type="compositionally biased region" description="Acidic residues" evidence="1">
    <location>
        <begin position="509"/>
        <end position="523"/>
    </location>
</feature>
<feature type="compositionally biased region" description="Basic and acidic residues" evidence="1">
    <location>
        <begin position="587"/>
        <end position="596"/>
    </location>
</feature>
<sequence>MARHTRRHQRMTGTDKRCRVRCPETPALSLWLLGSLLLLGLDGWWATRNTKTGKTTTTTAEAVECRDNRCIPGCECTDPDQIVCASEFGTMGWIPPDDAEESVLDEMPPKYEIKYNQLKPTGMRGEANRKTGIGAGIGKILNITNTTMEGEIYFEVDPDIMVQITSGFSKRAVAELYGGIDIGLSPCDEGIVLGKELINMTGVDDRVDNFNYDMVVFDDYNNQRFFETSEDQERERVPVDCHPRSTNGKIGAVRFSLEDPFYYNETSASIMNIWYPLKGSMPIGTLEFCVRLSLFEENNSQTVASFLDTKFKIEVTEPTEENNYTRFTDEFSDVKVYSNQMIGPDEDQLEEEVRGNATEANSTASSGEDEDAVPFLPKLVIEAVLCGSPLESDEVGVYNSLRTFYTGQTFRICVGPSKGYENKYHVLGFDSVVCRSNKKETIIVEEGGGLSSPLTIVENETIGFALANGGSVEYNGVISLDAIVNSDLSSSEEFFECEGIVFVKDLSLEGEAEGDPPEGDGDGNGERQRERQRGLTSARNNTDNGGNDGNNSTTNNPNTGRNPSPLEWIERYLYRVLQDETEPEADVDSRNGEGNRKRQRERQRRLTSARNHTDNGGNDGAISNPNTGRNPSPLQWIERYLYRVLQDETEADETVGGDDGQGEEPEVFYDYLGIFSIKIDRVPKDTLGNKVSRATDKVKQWFSFGSGNNGGDSSGSGAPSSVVQSTPTVLLCCAGFGMLISYWQ</sequence>
<accession>A0A448ZHA4</accession>
<feature type="compositionally biased region" description="Polar residues" evidence="1">
    <location>
        <begin position="608"/>
        <end position="633"/>
    </location>
</feature>
<dbReference type="Proteomes" id="UP000291116">
    <property type="component" value="Unassembled WGS sequence"/>
</dbReference>
<name>A0A448ZHA4_9STRA</name>
<evidence type="ECO:0000313" key="2">
    <source>
        <dbReference type="EMBL" id="VEU41412.1"/>
    </source>
</evidence>
<feature type="region of interest" description="Disordered" evidence="1">
    <location>
        <begin position="580"/>
        <end position="633"/>
    </location>
</feature>
<dbReference type="EMBL" id="CAACVS010000347">
    <property type="protein sequence ID" value="VEU41412.1"/>
    <property type="molecule type" value="Genomic_DNA"/>
</dbReference>
<feature type="region of interest" description="Disordered" evidence="1">
    <location>
        <begin position="348"/>
        <end position="370"/>
    </location>
</feature>
<dbReference type="AlphaFoldDB" id="A0A448ZHA4"/>
<evidence type="ECO:0000256" key="1">
    <source>
        <dbReference type="SAM" id="MobiDB-lite"/>
    </source>
</evidence>
<feature type="compositionally biased region" description="Basic and acidic residues" evidence="1">
    <location>
        <begin position="524"/>
        <end position="533"/>
    </location>
</feature>
<feature type="compositionally biased region" description="Low complexity" evidence="1">
    <location>
        <begin position="539"/>
        <end position="564"/>
    </location>
</feature>
<gene>
    <name evidence="2" type="ORF">PSNMU_V1.4_AUG-EV-PASAV3_0082590</name>
</gene>
<keyword evidence="3" id="KW-1185">Reference proteome</keyword>
<protein>
    <submittedName>
        <fullName evidence="2">Uncharacterized protein</fullName>
    </submittedName>
</protein>
<feature type="compositionally biased region" description="Basic residues" evidence="1">
    <location>
        <begin position="597"/>
        <end position="607"/>
    </location>
</feature>
<feature type="region of interest" description="Disordered" evidence="1">
    <location>
        <begin position="509"/>
        <end position="565"/>
    </location>
</feature>
<evidence type="ECO:0000313" key="3">
    <source>
        <dbReference type="Proteomes" id="UP000291116"/>
    </source>
</evidence>
<proteinExistence type="predicted"/>
<organism evidence="2 3">
    <name type="scientific">Pseudo-nitzschia multistriata</name>
    <dbReference type="NCBI Taxonomy" id="183589"/>
    <lineage>
        <taxon>Eukaryota</taxon>
        <taxon>Sar</taxon>
        <taxon>Stramenopiles</taxon>
        <taxon>Ochrophyta</taxon>
        <taxon>Bacillariophyta</taxon>
        <taxon>Bacillariophyceae</taxon>
        <taxon>Bacillariophycidae</taxon>
        <taxon>Bacillariales</taxon>
        <taxon>Bacillariaceae</taxon>
        <taxon>Pseudo-nitzschia</taxon>
    </lineage>
</organism>
<reference evidence="2 3" key="1">
    <citation type="submission" date="2019-01" db="EMBL/GenBank/DDBJ databases">
        <authorList>
            <person name="Ferrante I. M."/>
        </authorList>
    </citation>
    <scope>NUCLEOTIDE SEQUENCE [LARGE SCALE GENOMIC DNA]</scope>
    <source>
        <strain evidence="2 3">B856</strain>
    </source>
</reference>